<dbReference type="GO" id="GO:0003735">
    <property type="term" value="F:structural constituent of ribosome"/>
    <property type="evidence" value="ECO:0007669"/>
    <property type="project" value="TreeGrafter"/>
</dbReference>
<dbReference type="GO" id="GO:0022627">
    <property type="term" value="C:cytosolic small ribosomal subunit"/>
    <property type="evidence" value="ECO:0007669"/>
    <property type="project" value="TreeGrafter"/>
</dbReference>
<evidence type="ECO:0000256" key="2">
    <source>
        <dbReference type="ARBA" id="ARBA00022737"/>
    </source>
</evidence>
<reference evidence="7 8" key="1">
    <citation type="journal article" date="2018" name="BMC Genomics">
        <title>Genes significantly associated with lineage II food isolates of Listeria monocytogenes.</title>
        <authorList>
            <person name="Pirone-Davies C."/>
            <person name="Chen Y."/>
            <person name="Pightling A."/>
            <person name="Ryan G."/>
            <person name="Wang Y."/>
            <person name="Yao K."/>
            <person name="Hoffmann M."/>
            <person name="Allard M.W."/>
        </authorList>
    </citation>
    <scope>NUCLEOTIDE SEQUENCE [LARGE SCALE GENOMIC DNA]</scope>
    <source>
        <strain evidence="7 8">PNUSAL000550</strain>
    </source>
</reference>
<dbReference type="InterPro" id="IPR050437">
    <property type="entry name" value="Ribos_protein_bS1-like"/>
</dbReference>
<name>A0AB37NES0_LISMN</name>
<evidence type="ECO:0000313" key="8">
    <source>
        <dbReference type="Proteomes" id="UP000272537"/>
    </source>
</evidence>
<proteinExistence type="inferred from homology"/>
<keyword evidence="3" id="KW-0694">RNA-binding</keyword>
<evidence type="ECO:0000313" key="7">
    <source>
        <dbReference type="EMBL" id="RKA06594.1"/>
    </source>
</evidence>
<keyword evidence="2" id="KW-0677">Repeat</keyword>
<feature type="domain" description="S1 motif" evidence="6">
    <location>
        <begin position="164"/>
        <end position="229"/>
    </location>
</feature>
<dbReference type="Proteomes" id="UP000272537">
    <property type="component" value="Unassembled WGS sequence"/>
</dbReference>
<dbReference type="GO" id="GO:0006412">
    <property type="term" value="P:translation"/>
    <property type="evidence" value="ECO:0007669"/>
    <property type="project" value="TreeGrafter"/>
</dbReference>
<dbReference type="InterPro" id="IPR012340">
    <property type="entry name" value="NA-bd_OB-fold"/>
</dbReference>
<dbReference type="PANTHER" id="PTHR10724:SF7">
    <property type="entry name" value="SMALL RIBOSOMAL SUBUNIT PROTEIN BS1C"/>
    <property type="match status" value="1"/>
</dbReference>
<dbReference type="PANTHER" id="PTHR10724">
    <property type="entry name" value="30S RIBOSOMAL PROTEIN S1"/>
    <property type="match status" value="1"/>
</dbReference>
<dbReference type="CDD" id="cd04465">
    <property type="entry name" value="S1_RPS1_repeat_ec2_hs2"/>
    <property type="match status" value="1"/>
</dbReference>
<dbReference type="AlphaFoldDB" id="A0AB37NES0"/>
<dbReference type="CDD" id="cd05687">
    <property type="entry name" value="S1_RPS1_repeat_ec1_hs1"/>
    <property type="match status" value="1"/>
</dbReference>
<dbReference type="InterPro" id="IPR035104">
    <property type="entry name" value="Ribosomal_protein_S1-like"/>
</dbReference>
<dbReference type="GO" id="GO:0003729">
    <property type="term" value="F:mRNA binding"/>
    <property type="evidence" value="ECO:0007669"/>
    <property type="project" value="TreeGrafter"/>
</dbReference>
<gene>
    <name evidence="7" type="primary">ypfd</name>
    <name evidence="7" type="ORF">DYZ80_02489</name>
</gene>
<dbReference type="CDD" id="cd05688">
    <property type="entry name" value="S1_RPS1_repeat_ec3"/>
    <property type="match status" value="1"/>
</dbReference>
<comment type="caution">
    <text evidence="7">The sequence shown here is derived from an EMBL/GenBank/DDBJ whole genome shotgun (WGS) entry which is preliminary data.</text>
</comment>
<organism evidence="7 8">
    <name type="scientific">Listeria monocytogenes</name>
    <dbReference type="NCBI Taxonomy" id="1639"/>
    <lineage>
        <taxon>Bacteria</taxon>
        <taxon>Bacillati</taxon>
        <taxon>Bacillota</taxon>
        <taxon>Bacilli</taxon>
        <taxon>Bacillales</taxon>
        <taxon>Listeriaceae</taxon>
        <taxon>Listeria</taxon>
    </lineage>
</organism>
<sequence>MKSILKGFSSWKISFTEGVFDIFLYLIGICLSRKTSQADEASVKVASELEIPKIRLTNGGLHMSEDLFDVEVRNFEEGDKVTGTVTSVEDKQVYVGIPGSKLDGVVPISELSNIHVETASDVVSVGDTLDLIVTKVEDDILVLSKRKVDAEKASDDIKAKFESGEVFEAVVSDVVKGGLVVDLGVRAFVPASLVEDHFVEDFADYKGTTLTFKVVEFEPENNRVILSHRAVVETEKASQKQALLSEIKEGDVIEGTVQRLANFGAFVDIGGVDGLVHISQISYKHIATPQEALEEGQKVTVKVIGIDPENERISLSIKATLPGPWDGIAEKAPVGSVLEGKVVRLVTFGAFVEIFPGVEGLVHISQISHEHIGTPQEVLSEGQTVEVKVLEVNEADKRLSLSIKELKDAPVEEADYELPEENTGFQMSDLIGDKLKGLQNDDK</sequence>
<dbReference type="Gene3D" id="2.40.50.140">
    <property type="entry name" value="Nucleic acid-binding proteins"/>
    <property type="match status" value="4"/>
</dbReference>
<dbReference type="EMBL" id="QXLS01000006">
    <property type="protein sequence ID" value="RKA06594.1"/>
    <property type="molecule type" value="Genomic_DNA"/>
</dbReference>
<accession>A0AB37NES0</accession>
<evidence type="ECO:0000259" key="6">
    <source>
        <dbReference type="PROSITE" id="PS50126"/>
    </source>
</evidence>
<dbReference type="SUPFAM" id="SSF50249">
    <property type="entry name" value="Nucleic acid-binding proteins"/>
    <property type="match status" value="4"/>
</dbReference>
<dbReference type="Pfam" id="PF00575">
    <property type="entry name" value="S1"/>
    <property type="match status" value="4"/>
</dbReference>
<protein>
    <submittedName>
        <fullName evidence="7">30S ribosomal protein S1</fullName>
    </submittedName>
</protein>
<keyword evidence="4 7" id="KW-0689">Ribosomal protein</keyword>
<evidence type="ECO:0000256" key="1">
    <source>
        <dbReference type="ARBA" id="ARBA00006767"/>
    </source>
</evidence>
<feature type="domain" description="S1 motif" evidence="6">
    <location>
        <begin position="335"/>
        <end position="404"/>
    </location>
</feature>
<evidence type="ECO:0000256" key="5">
    <source>
        <dbReference type="ARBA" id="ARBA00023274"/>
    </source>
</evidence>
<feature type="domain" description="S1 motif" evidence="6">
    <location>
        <begin position="250"/>
        <end position="318"/>
    </location>
</feature>
<evidence type="ECO:0000256" key="4">
    <source>
        <dbReference type="ARBA" id="ARBA00022980"/>
    </source>
</evidence>
<keyword evidence="5" id="KW-0687">Ribonucleoprotein</keyword>
<evidence type="ECO:0000256" key="3">
    <source>
        <dbReference type="ARBA" id="ARBA00022884"/>
    </source>
</evidence>
<dbReference type="PROSITE" id="PS50126">
    <property type="entry name" value="S1"/>
    <property type="match status" value="4"/>
</dbReference>
<comment type="similarity">
    <text evidence="1">Belongs to the bacterial ribosomal protein bS1 family.</text>
</comment>
<dbReference type="SMART" id="SM00316">
    <property type="entry name" value="S1"/>
    <property type="match status" value="4"/>
</dbReference>
<dbReference type="PRINTS" id="PR00681">
    <property type="entry name" value="RIBOSOMALS1"/>
</dbReference>
<dbReference type="FunFam" id="2.40.50.140:FF:000114">
    <property type="entry name" value="30S ribosomal protein S1"/>
    <property type="match status" value="2"/>
</dbReference>
<dbReference type="InterPro" id="IPR003029">
    <property type="entry name" value="S1_domain"/>
</dbReference>
<feature type="domain" description="S1 motif" evidence="6">
    <location>
        <begin position="78"/>
        <end position="146"/>
    </location>
</feature>
<dbReference type="NCBIfam" id="NF005208">
    <property type="entry name" value="PRK06676.1"/>
    <property type="match status" value="1"/>
</dbReference>